<evidence type="ECO:0000256" key="2">
    <source>
        <dbReference type="SAM" id="Phobius"/>
    </source>
</evidence>
<proteinExistence type="predicted"/>
<gene>
    <name evidence="3" type="ORF">DERYTH_LOCUS6428</name>
</gene>
<evidence type="ECO:0000313" key="3">
    <source>
        <dbReference type="EMBL" id="CAG8575652.1"/>
    </source>
</evidence>
<keyword evidence="2" id="KW-1133">Transmembrane helix</keyword>
<dbReference type="Proteomes" id="UP000789405">
    <property type="component" value="Unassembled WGS sequence"/>
</dbReference>
<name>A0A9N9G0A4_9GLOM</name>
<feature type="coiled-coil region" evidence="1">
    <location>
        <begin position="65"/>
        <end position="96"/>
    </location>
</feature>
<keyword evidence="1" id="KW-0175">Coiled coil</keyword>
<feature type="transmembrane region" description="Helical" evidence="2">
    <location>
        <begin position="1057"/>
        <end position="1084"/>
    </location>
</feature>
<evidence type="ECO:0000313" key="4">
    <source>
        <dbReference type="Proteomes" id="UP000789405"/>
    </source>
</evidence>
<dbReference type="EMBL" id="CAJVPY010002915">
    <property type="protein sequence ID" value="CAG8575652.1"/>
    <property type="molecule type" value="Genomic_DNA"/>
</dbReference>
<keyword evidence="2" id="KW-0812">Transmembrane</keyword>
<protein>
    <submittedName>
        <fullName evidence="3">20236_t:CDS:1</fullName>
    </submittedName>
</protein>
<accession>A0A9N9G0A4</accession>
<dbReference type="OrthoDB" id="2323852at2759"/>
<reference evidence="3" key="1">
    <citation type="submission" date="2021-06" db="EMBL/GenBank/DDBJ databases">
        <authorList>
            <person name="Kallberg Y."/>
            <person name="Tangrot J."/>
            <person name="Rosling A."/>
        </authorList>
    </citation>
    <scope>NUCLEOTIDE SEQUENCE</scope>
    <source>
        <strain evidence="3">MA453B</strain>
    </source>
</reference>
<feature type="transmembrane region" description="Helical" evidence="2">
    <location>
        <begin position="951"/>
        <end position="973"/>
    </location>
</feature>
<evidence type="ECO:0000256" key="1">
    <source>
        <dbReference type="SAM" id="Coils"/>
    </source>
</evidence>
<keyword evidence="4" id="KW-1185">Reference proteome</keyword>
<feature type="transmembrane region" description="Helical" evidence="2">
    <location>
        <begin position="1139"/>
        <end position="1159"/>
    </location>
</feature>
<feature type="transmembrane region" description="Helical" evidence="2">
    <location>
        <begin position="985"/>
        <end position="1004"/>
    </location>
</feature>
<dbReference type="SUPFAM" id="SSF82171">
    <property type="entry name" value="DPP6 N-terminal domain-like"/>
    <property type="match status" value="1"/>
</dbReference>
<comment type="caution">
    <text evidence="3">The sequence shown here is derived from an EMBL/GenBank/DDBJ whole genome shotgun (WGS) entry which is preliminary data.</text>
</comment>
<feature type="transmembrane region" description="Helical" evidence="2">
    <location>
        <begin position="1024"/>
        <end position="1045"/>
    </location>
</feature>
<keyword evidence="2" id="KW-0472">Membrane</keyword>
<sequence length="1284" mass="151621">MSTKKPQESIVNIEDEGGKVKERYLAISPNGDFVVEFVLLSSESKLWDLQLCMYNVEDSKKNKDLDKIKDELDQIKDGLNQKKEELNQKKDDLNQKKVYTYQKIGLSYRNLSENTASINKFTKEQSDLINYLNESRNKLSWSVAVSDRLKLRKSTVRLLAISYNSIGEEILRLDKYGGIVKLFSKNEVDKKTDKDGQNTDKNTNEDNYQTINKYFLIILNVSGIYKHHLEHLNKPTCKIQSLKHYFEQLYKHTNKFQSFYYPKRIDKAFEYNGFSAEFNMKYIIRCLTKHYFLVDTTNEGAQYMELYDLKTNQLVNTFKRRNLNSLKNYILDISDNFAISHNNKLLAYKSGNQVKLYLTECGLEIASINLEDGKSVYDYFMHFFNNDERLFIYQSKNKWTIWDIFGSVQKSIKLENQLDLDLKILGILNATNYRLERSDSIIIVFKNKEEKEFSEDKQIYVYDDLISDYACLNRKSDKHDLTTLPLDKSFTDTGNNKLFIFDLDNHKSELDGYYYIIEPWVHWLEKGAPRYSVYLDKEKEVLLLIGWDTIQVWYDRAKDKNDQAKKRTLEFISVIDNDGVKKIEYSIKKFKITKDSQLVIEMRDDDDLIFAVIEACHTLKFLKKQADEVDYFSLSDEDRYSKFQMIIKQTRNIIVRFIQLYPTTWRLLDVRYDLLSILNEAEEYLLIKYVLFKEEKDIDSSKKCILKTLDYLVSKFEKNEKNEHSHIKLDQDILLHEESLRMPQKSSWEDKGKAKNTINKALEGYLLEYYSNKAVEDIRWMITVDEILPKLYKKNKNGNRNGNKNEFYKSYQLLFYKRCFCEKELDIPFFDFFAIPPSTDDSLEVFIPITQLIPQDSVLKVEEISHDKAPDVKMVPLIDFVTNDKKFIGNKFVHYLKSLILPNKYLPQRECSIPFISLIDNVAYDHNDPFYFNPSIEAIMNFMWYSSKPHWLKSLVIFIIYFLSYSIISWMYIAHFQVTDDFQKILLLFTIMLFFYLAYHHLIVEFNQVFYKTLKKYYSDPFNWVDLFALLLPVSISVILIRYYTFDNGFKYAKSSLNLAFLIFISILGIWYEFGHALFLFLGYASYIGLSESSETFEVLNGSNIVYNMTEEEPEDIFTNPLNSIIAAYNWGSISLDDWGFWPLLIISVIGNIAFVIILQNVIISFMSAAFENADKNGKRVILTFQSRLIYDYVNLENSAFTSGMNYFDTRLKDKLRVKYICFYNEPLIRKAWRDESKEWESSPIYSNVEGKMQIEDESELFIEEEDINFIWTSAEKKSGETTE</sequence>
<organism evidence="3 4">
    <name type="scientific">Dentiscutata erythropus</name>
    <dbReference type="NCBI Taxonomy" id="1348616"/>
    <lineage>
        <taxon>Eukaryota</taxon>
        <taxon>Fungi</taxon>
        <taxon>Fungi incertae sedis</taxon>
        <taxon>Mucoromycota</taxon>
        <taxon>Glomeromycotina</taxon>
        <taxon>Glomeromycetes</taxon>
        <taxon>Diversisporales</taxon>
        <taxon>Gigasporaceae</taxon>
        <taxon>Dentiscutata</taxon>
    </lineage>
</organism>